<sequence>MVTDAYSSQYLYNIESVDMNRPSIQPGDELILTNPNEDSISVDRSLVIDIDLFCGKILHPAFSSMVFLKKPNFGINVGHKEQIPLSRSVVAVPYESVLYIDFHLIDDDDNDVVEGCVVFDAIPGSEPEKRFKGKKAEIVATVTWMGAA</sequence>
<comment type="caution">
    <text evidence="2">The sequence shown here is derived from an EMBL/GenBank/DDBJ whole genome shotgun (WGS) entry which is preliminary data.</text>
</comment>
<keyword evidence="3" id="KW-1185">Reference proteome</keyword>
<reference evidence="2" key="1">
    <citation type="submission" date="2023-02" db="EMBL/GenBank/DDBJ databases">
        <title>Genome of toxic invasive species Heracleum sosnowskyi carries increased number of genes despite the absence of recent whole-genome duplications.</title>
        <authorList>
            <person name="Schelkunov M."/>
            <person name="Shtratnikova V."/>
            <person name="Makarenko M."/>
            <person name="Klepikova A."/>
            <person name="Omelchenko D."/>
            <person name="Novikova G."/>
            <person name="Obukhova E."/>
            <person name="Bogdanov V."/>
            <person name="Penin A."/>
            <person name="Logacheva M."/>
        </authorList>
    </citation>
    <scope>NUCLEOTIDE SEQUENCE</scope>
    <source>
        <strain evidence="2">Hsosn_3</strain>
        <tissue evidence="2">Leaf</tissue>
    </source>
</reference>
<evidence type="ECO:0000313" key="2">
    <source>
        <dbReference type="EMBL" id="KAK1370975.1"/>
    </source>
</evidence>
<dbReference type="AlphaFoldDB" id="A0AAD8HRW7"/>
<name>A0AAD8HRW7_9APIA</name>
<proteinExistence type="predicted"/>
<evidence type="ECO:0000259" key="1">
    <source>
        <dbReference type="Pfam" id="PF20241"/>
    </source>
</evidence>
<reference evidence="2" key="2">
    <citation type="submission" date="2023-05" db="EMBL/GenBank/DDBJ databases">
        <authorList>
            <person name="Schelkunov M.I."/>
        </authorList>
    </citation>
    <scope>NUCLEOTIDE SEQUENCE</scope>
    <source>
        <strain evidence="2">Hsosn_3</strain>
        <tissue evidence="2">Leaf</tissue>
    </source>
</reference>
<dbReference type="InterPro" id="IPR046533">
    <property type="entry name" value="DUF6598"/>
</dbReference>
<gene>
    <name evidence="2" type="ORF">POM88_037067</name>
</gene>
<dbReference type="Proteomes" id="UP001237642">
    <property type="component" value="Unassembled WGS sequence"/>
</dbReference>
<feature type="domain" description="DUF6598" evidence="1">
    <location>
        <begin position="65"/>
        <end position="134"/>
    </location>
</feature>
<evidence type="ECO:0000313" key="3">
    <source>
        <dbReference type="Proteomes" id="UP001237642"/>
    </source>
</evidence>
<accession>A0AAD8HRW7</accession>
<dbReference type="Pfam" id="PF20241">
    <property type="entry name" value="DUF6598"/>
    <property type="match status" value="1"/>
</dbReference>
<organism evidence="2 3">
    <name type="scientific">Heracleum sosnowskyi</name>
    <dbReference type="NCBI Taxonomy" id="360622"/>
    <lineage>
        <taxon>Eukaryota</taxon>
        <taxon>Viridiplantae</taxon>
        <taxon>Streptophyta</taxon>
        <taxon>Embryophyta</taxon>
        <taxon>Tracheophyta</taxon>
        <taxon>Spermatophyta</taxon>
        <taxon>Magnoliopsida</taxon>
        <taxon>eudicotyledons</taxon>
        <taxon>Gunneridae</taxon>
        <taxon>Pentapetalae</taxon>
        <taxon>asterids</taxon>
        <taxon>campanulids</taxon>
        <taxon>Apiales</taxon>
        <taxon>Apiaceae</taxon>
        <taxon>Apioideae</taxon>
        <taxon>apioid superclade</taxon>
        <taxon>Tordylieae</taxon>
        <taxon>Tordyliinae</taxon>
        <taxon>Heracleum</taxon>
    </lineage>
</organism>
<dbReference type="EMBL" id="JAUIZM010000008">
    <property type="protein sequence ID" value="KAK1370975.1"/>
    <property type="molecule type" value="Genomic_DNA"/>
</dbReference>
<protein>
    <recommendedName>
        <fullName evidence="1">DUF6598 domain-containing protein</fullName>
    </recommendedName>
</protein>